<dbReference type="VEuPathDB" id="TrichDB:TVAG_287450"/>
<proteinExistence type="predicted"/>
<reference evidence="1" key="1">
    <citation type="submission" date="2006-10" db="EMBL/GenBank/DDBJ databases">
        <authorList>
            <person name="Amadeo P."/>
            <person name="Zhao Q."/>
            <person name="Wortman J."/>
            <person name="Fraser-Liggett C."/>
            <person name="Carlton J."/>
        </authorList>
    </citation>
    <scope>NUCLEOTIDE SEQUENCE</scope>
    <source>
        <strain evidence="1">G3</strain>
    </source>
</reference>
<evidence type="ECO:0000313" key="2">
    <source>
        <dbReference type="Proteomes" id="UP000001542"/>
    </source>
</evidence>
<dbReference type="InParanoid" id="A2FKE4"/>
<reference evidence="1" key="2">
    <citation type="journal article" date="2007" name="Science">
        <title>Draft genome sequence of the sexually transmitted pathogen Trichomonas vaginalis.</title>
        <authorList>
            <person name="Carlton J.M."/>
            <person name="Hirt R.P."/>
            <person name="Silva J.C."/>
            <person name="Delcher A.L."/>
            <person name="Schatz M."/>
            <person name="Zhao Q."/>
            <person name="Wortman J.R."/>
            <person name="Bidwell S.L."/>
            <person name="Alsmark U.C.M."/>
            <person name="Besteiro S."/>
            <person name="Sicheritz-Ponten T."/>
            <person name="Noel C.J."/>
            <person name="Dacks J.B."/>
            <person name="Foster P.G."/>
            <person name="Simillion C."/>
            <person name="Van de Peer Y."/>
            <person name="Miranda-Saavedra D."/>
            <person name="Barton G.J."/>
            <person name="Westrop G.D."/>
            <person name="Mueller S."/>
            <person name="Dessi D."/>
            <person name="Fiori P.L."/>
            <person name="Ren Q."/>
            <person name="Paulsen I."/>
            <person name="Zhang H."/>
            <person name="Bastida-Corcuera F.D."/>
            <person name="Simoes-Barbosa A."/>
            <person name="Brown M.T."/>
            <person name="Hayes R.D."/>
            <person name="Mukherjee M."/>
            <person name="Okumura C.Y."/>
            <person name="Schneider R."/>
            <person name="Smith A.J."/>
            <person name="Vanacova S."/>
            <person name="Villalvazo M."/>
            <person name="Haas B.J."/>
            <person name="Pertea M."/>
            <person name="Feldblyum T.V."/>
            <person name="Utterback T.R."/>
            <person name="Shu C.L."/>
            <person name="Osoegawa K."/>
            <person name="de Jong P.J."/>
            <person name="Hrdy I."/>
            <person name="Horvathova L."/>
            <person name="Zubacova Z."/>
            <person name="Dolezal P."/>
            <person name="Malik S.B."/>
            <person name="Logsdon J.M. Jr."/>
            <person name="Henze K."/>
            <person name="Gupta A."/>
            <person name="Wang C.C."/>
            <person name="Dunne R.L."/>
            <person name="Upcroft J.A."/>
            <person name="Upcroft P."/>
            <person name="White O."/>
            <person name="Salzberg S.L."/>
            <person name="Tang P."/>
            <person name="Chiu C.-H."/>
            <person name="Lee Y.-S."/>
            <person name="Embley T.M."/>
            <person name="Coombs G.H."/>
            <person name="Mottram J.C."/>
            <person name="Tachezy J."/>
            <person name="Fraser-Liggett C.M."/>
            <person name="Johnson P.J."/>
        </authorList>
    </citation>
    <scope>NUCLEOTIDE SEQUENCE [LARGE SCALE GENOMIC DNA]</scope>
    <source>
        <strain evidence="1">G3</strain>
    </source>
</reference>
<dbReference type="EMBL" id="DS113847">
    <property type="protein sequence ID" value="EAX94610.1"/>
    <property type="molecule type" value="Genomic_DNA"/>
</dbReference>
<name>A2FKE4_TRIV3</name>
<sequence length="134" mass="15563">MDIGIYPPDIVKQIVSHQTVDGRLHYITNIDEIKELCELPSEDVNEMGLRKVESYWKTVNNPLPFPKGDITSFDIIDFEIIGNNPYFLVKLYGYFEVKLHFLTKEQVLCLEGGFSKINEYYQNILIQNNKSKAD</sequence>
<evidence type="ECO:0000313" key="1">
    <source>
        <dbReference type="EMBL" id="EAX94610.1"/>
    </source>
</evidence>
<dbReference type="AlphaFoldDB" id="A2FKE4"/>
<gene>
    <name evidence="1" type="ORF">TVAG_287450</name>
</gene>
<keyword evidence="2" id="KW-1185">Reference proteome</keyword>
<dbReference type="Proteomes" id="UP000001542">
    <property type="component" value="Unassembled WGS sequence"/>
</dbReference>
<organism evidence="1 2">
    <name type="scientific">Trichomonas vaginalis (strain ATCC PRA-98 / G3)</name>
    <dbReference type="NCBI Taxonomy" id="412133"/>
    <lineage>
        <taxon>Eukaryota</taxon>
        <taxon>Metamonada</taxon>
        <taxon>Parabasalia</taxon>
        <taxon>Trichomonadida</taxon>
        <taxon>Trichomonadidae</taxon>
        <taxon>Trichomonas</taxon>
    </lineage>
</organism>
<protein>
    <submittedName>
        <fullName evidence="1">Uncharacterized protein</fullName>
    </submittedName>
</protein>
<dbReference type="RefSeq" id="XP_001307540.1">
    <property type="nucleotide sequence ID" value="XM_001307539.1"/>
</dbReference>
<dbReference type="KEGG" id="tva:4752351"/>
<dbReference type="VEuPathDB" id="TrichDB:TVAGG3_0246890"/>
<accession>A2FKE4</accession>
<dbReference type="SMR" id="A2FKE4"/>